<feature type="transmembrane region" description="Helical" evidence="9">
    <location>
        <begin position="404"/>
        <end position="427"/>
    </location>
</feature>
<gene>
    <name evidence="11" type="ORF">BZG36_01225</name>
</gene>
<evidence type="ECO:0000256" key="7">
    <source>
        <dbReference type="ARBA" id="ARBA00023136"/>
    </source>
</evidence>
<feature type="transmembrane region" description="Helical" evidence="9">
    <location>
        <begin position="175"/>
        <end position="193"/>
    </location>
</feature>
<dbReference type="PANTHER" id="PTHR22950:SF692">
    <property type="entry name" value="TRANSMEMBRANE AMINO ACID TRANSPORTER FAMILY PROTEIN"/>
    <property type="match status" value="1"/>
</dbReference>
<evidence type="ECO:0000256" key="5">
    <source>
        <dbReference type="ARBA" id="ARBA00022970"/>
    </source>
</evidence>
<evidence type="ECO:0000256" key="6">
    <source>
        <dbReference type="ARBA" id="ARBA00022989"/>
    </source>
</evidence>
<dbReference type="Proteomes" id="UP000242875">
    <property type="component" value="Unassembled WGS sequence"/>
</dbReference>
<reference evidence="11 12" key="1">
    <citation type="journal article" date="2017" name="Mycologia">
        <title>Bifiguratus adelaidae, gen. et sp. nov., a new member of Mucoromycotina in endophytic and soil-dwelling habitats.</title>
        <authorList>
            <person name="Torres-Cruz T.J."/>
            <person name="Billingsley Tobias T.L."/>
            <person name="Almatruk M."/>
            <person name="Hesse C."/>
            <person name="Kuske C.R."/>
            <person name="Desiro A."/>
            <person name="Benucci G.M."/>
            <person name="Bonito G."/>
            <person name="Stajich J.E."/>
            <person name="Dunlap C."/>
            <person name="Arnold A.E."/>
            <person name="Porras-Alfaro A."/>
        </authorList>
    </citation>
    <scope>NUCLEOTIDE SEQUENCE [LARGE SCALE GENOMIC DNA]</scope>
    <source>
        <strain evidence="11 12">AZ0501</strain>
    </source>
</reference>
<name>A0A261Y5Q5_9FUNG</name>
<feature type="transmembrane region" description="Helical" evidence="9">
    <location>
        <begin position="527"/>
        <end position="546"/>
    </location>
</feature>
<evidence type="ECO:0000259" key="10">
    <source>
        <dbReference type="Pfam" id="PF01490"/>
    </source>
</evidence>
<keyword evidence="4 9" id="KW-0812">Transmembrane</keyword>
<sequence length="588" mass="64592">MPHPLDVSGSDQENDQVRSSSQPELDSEPRPSNFFIGSWATRRRSSYAQMASSLNSWNQSYSRSWSYMSENISVPGSERTIAGSSIDDIINEHSPRRRPELPVMYRDVTRTESPRTRSDGSIGAAIIPDTKPRVAFPDTEATPLLRHKSSASDMGGLEENGEVFLDLGKSTFAQSLYNSMNILIGIAILSFPLSFKYGGWILGSLTLVFSCLITSYTAKILANCLSTDSALVTYGGLNVNNDGRSISAHQITIADIGVAAFGPRIRTLISTLFLMELIAASVGLVILLGDSLQVLFPAYSSTSLKVATLFFLTPTTFLAMHHLSYTSILGILSSVTLTSVVLYDGLTKREAPGSLWEPMPTNAWPSNWMRLPFTFGLCMAGFAGHAVFPNIYRDMMAPEQYPKVVNMTYIATAFIYTSMAVTGYLMFGENTMQEITQNLMTTPGYSPILNQLAVWLIVVNPLTKYALTLNPINVTVEIWLFRHAFFKNNLTSASARRSIQCVSRVLVSAGIVGIAVLVPGFDRVMSLLGSLFSFTISAMFPLLCNLRMFSSRLTLKEGTFNVFLLGASFCMATVGTIWSFLPDRLLEA</sequence>
<feature type="transmembrane region" description="Helical" evidence="9">
    <location>
        <begin position="452"/>
        <end position="480"/>
    </location>
</feature>
<evidence type="ECO:0000256" key="1">
    <source>
        <dbReference type="ARBA" id="ARBA00004141"/>
    </source>
</evidence>
<protein>
    <recommendedName>
        <fullName evidence="10">Amino acid transporter transmembrane domain-containing protein</fullName>
    </recommendedName>
</protein>
<feature type="transmembrane region" description="Helical" evidence="9">
    <location>
        <begin position="199"/>
        <end position="218"/>
    </location>
</feature>
<feature type="transmembrane region" description="Helical" evidence="9">
    <location>
        <begin position="373"/>
        <end position="392"/>
    </location>
</feature>
<evidence type="ECO:0000256" key="2">
    <source>
        <dbReference type="ARBA" id="ARBA00008066"/>
    </source>
</evidence>
<accession>A0A261Y5Q5</accession>
<proteinExistence type="inferred from homology"/>
<keyword evidence="3" id="KW-0813">Transport</keyword>
<comment type="similarity">
    <text evidence="2">Belongs to the amino acid/polyamine transporter 2 family.</text>
</comment>
<dbReference type="AlphaFoldDB" id="A0A261Y5Q5"/>
<feature type="region of interest" description="Disordered" evidence="8">
    <location>
        <begin position="1"/>
        <end position="33"/>
    </location>
</feature>
<feature type="transmembrane region" description="Helical" evidence="9">
    <location>
        <begin position="268"/>
        <end position="288"/>
    </location>
</feature>
<dbReference type="OrthoDB" id="655540at2759"/>
<dbReference type="PANTHER" id="PTHR22950">
    <property type="entry name" value="AMINO ACID TRANSPORTER"/>
    <property type="match status" value="1"/>
</dbReference>
<evidence type="ECO:0000256" key="3">
    <source>
        <dbReference type="ARBA" id="ARBA00022448"/>
    </source>
</evidence>
<keyword evidence="12" id="KW-1185">Reference proteome</keyword>
<keyword evidence="6 9" id="KW-1133">Transmembrane helix</keyword>
<dbReference type="Pfam" id="PF01490">
    <property type="entry name" value="Aa_trans"/>
    <property type="match status" value="1"/>
</dbReference>
<feature type="transmembrane region" description="Helical" evidence="9">
    <location>
        <begin position="501"/>
        <end position="521"/>
    </location>
</feature>
<dbReference type="EMBL" id="MVBO01000008">
    <property type="protein sequence ID" value="OZJ05932.1"/>
    <property type="molecule type" value="Genomic_DNA"/>
</dbReference>
<dbReference type="InterPro" id="IPR013057">
    <property type="entry name" value="AA_transpt_TM"/>
</dbReference>
<feature type="transmembrane region" description="Helical" evidence="9">
    <location>
        <begin position="558"/>
        <end position="581"/>
    </location>
</feature>
<evidence type="ECO:0000256" key="8">
    <source>
        <dbReference type="SAM" id="MobiDB-lite"/>
    </source>
</evidence>
<evidence type="ECO:0000313" key="11">
    <source>
        <dbReference type="EMBL" id="OZJ05932.1"/>
    </source>
</evidence>
<comment type="subcellular location">
    <subcellularLocation>
        <location evidence="1">Membrane</location>
        <topology evidence="1">Multi-pass membrane protein</topology>
    </subcellularLocation>
</comment>
<keyword evidence="7 9" id="KW-0472">Membrane</keyword>
<keyword evidence="5" id="KW-0029">Amino-acid transport</keyword>
<evidence type="ECO:0000256" key="9">
    <source>
        <dbReference type="SAM" id="Phobius"/>
    </source>
</evidence>
<feature type="domain" description="Amino acid transporter transmembrane" evidence="10">
    <location>
        <begin position="169"/>
        <end position="577"/>
    </location>
</feature>
<organism evidence="11 12">
    <name type="scientific">Bifiguratus adelaidae</name>
    <dbReference type="NCBI Taxonomy" id="1938954"/>
    <lineage>
        <taxon>Eukaryota</taxon>
        <taxon>Fungi</taxon>
        <taxon>Fungi incertae sedis</taxon>
        <taxon>Mucoromycota</taxon>
        <taxon>Mucoromycotina</taxon>
        <taxon>Endogonomycetes</taxon>
        <taxon>Endogonales</taxon>
        <taxon>Endogonales incertae sedis</taxon>
        <taxon>Bifiguratus</taxon>
    </lineage>
</organism>
<dbReference type="GO" id="GO:0015179">
    <property type="term" value="F:L-amino acid transmembrane transporter activity"/>
    <property type="evidence" value="ECO:0007669"/>
    <property type="project" value="TreeGrafter"/>
</dbReference>
<evidence type="ECO:0000256" key="4">
    <source>
        <dbReference type="ARBA" id="ARBA00022692"/>
    </source>
</evidence>
<evidence type="ECO:0000313" key="12">
    <source>
        <dbReference type="Proteomes" id="UP000242875"/>
    </source>
</evidence>
<dbReference type="GO" id="GO:0005774">
    <property type="term" value="C:vacuolar membrane"/>
    <property type="evidence" value="ECO:0007669"/>
    <property type="project" value="TreeGrafter"/>
</dbReference>
<comment type="caution">
    <text evidence="11">The sequence shown here is derived from an EMBL/GenBank/DDBJ whole genome shotgun (WGS) entry which is preliminary data.</text>
</comment>